<dbReference type="EMBL" id="ABJB010529750">
    <property type="status" value="NOT_ANNOTATED_CDS"/>
    <property type="molecule type" value="Genomic_DNA"/>
</dbReference>
<dbReference type="VEuPathDB" id="VectorBase:ISCW009474"/>
<gene>
    <name evidence="1" type="ORF">IscW_ISCW009474</name>
</gene>
<dbReference type="EnsemblMetazoa" id="ISCW009474-RA">
    <property type="protein sequence ID" value="ISCW009474-PA"/>
    <property type="gene ID" value="ISCW009474"/>
</dbReference>
<accession>B7PYD3</accession>
<reference evidence="1 3" key="1">
    <citation type="submission" date="2008-03" db="EMBL/GenBank/DDBJ databases">
        <title>Annotation of Ixodes scapularis.</title>
        <authorList>
            <consortium name="Ixodes scapularis Genome Project Consortium"/>
            <person name="Caler E."/>
            <person name="Hannick L.I."/>
            <person name="Bidwell S."/>
            <person name="Joardar V."/>
            <person name="Thiagarajan M."/>
            <person name="Amedeo P."/>
            <person name="Galinsky K.J."/>
            <person name="Schobel S."/>
            <person name="Inman J."/>
            <person name="Hostetler J."/>
            <person name="Miller J."/>
            <person name="Hammond M."/>
            <person name="Megy K."/>
            <person name="Lawson D."/>
            <person name="Kodira C."/>
            <person name="Sutton G."/>
            <person name="Meyer J."/>
            <person name="Hill C.A."/>
            <person name="Birren B."/>
            <person name="Nene V."/>
            <person name="Collins F."/>
            <person name="Alarcon-Chaidez F."/>
            <person name="Wikel S."/>
            <person name="Strausberg R."/>
        </authorList>
    </citation>
    <scope>NUCLEOTIDE SEQUENCE [LARGE SCALE GENOMIC DNA]</scope>
    <source>
        <strain evidence="3">Wikel</strain>
        <strain evidence="1">Wikel colony</strain>
    </source>
</reference>
<evidence type="ECO:0000313" key="2">
    <source>
        <dbReference type="EnsemblMetazoa" id="ISCW009474-PA"/>
    </source>
</evidence>
<dbReference type="VEuPathDB" id="VectorBase:ISCI009474"/>
<dbReference type="Proteomes" id="UP000001555">
    <property type="component" value="Unassembled WGS sequence"/>
</dbReference>
<dbReference type="HOGENOM" id="CLU_2239521_0_0_1"/>
<dbReference type="EMBL" id="DS819551">
    <property type="protein sequence ID" value="EEC11605.1"/>
    <property type="molecule type" value="Genomic_DNA"/>
</dbReference>
<protein>
    <submittedName>
        <fullName evidence="1 2">Uncharacterized protein</fullName>
    </submittedName>
</protein>
<name>B7PYD3_IXOSC</name>
<organism>
    <name type="scientific">Ixodes scapularis</name>
    <name type="common">Black-legged tick</name>
    <name type="synonym">Deer tick</name>
    <dbReference type="NCBI Taxonomy" id="6945"/>
    <lineage>
        <taxon>Eukaryota</taxon>
        <taxon>Metazoa</taxon>
        <taxon>Ecdysozoa</taxon>
        <taxon>Arthropoda</taxon>
        <taxon>Chelicerata</taxon>
        <taxon>Arachnida</taxon>
        <taxon>Acari</taxon>
        <taxon>Parasitiformes</taxon>
        <taxon>Ixodida</taxon>
        <taxon>Ixodoidea</taxon>
        <taxon>Ixodidae</taxon>
        <taxon>Ixodinae</taxon>
        <taxon>Ixodes</taxon>
    </lineage>
</organism>
<dbReference type="AlphaFoldDB" id="B7PYD3"/>
<evidence type="ECO:0000313" key="1">
    <source>
        <dbReference type="EMBL" id="EEC11605.1"/>
    </source>
</evidence>
<sequence>MKTQIVPTAPIHDTVPSQSLQSVPTNVSSLQAYMCKTRQVNLLRQTYIVEKLTYKSLCQNTQNKGLSSVWYNTLIRGTNQDRKKKKLFCAHKKIENCLLLLVSFR</sequence>
<evidence type="ECO:0000313" key="3">
    <source>
        <dbReference type="Proteomes" id="UP000001555"/>
    </source>
</evidence>
<proteinExistence type="predicted"/>
<reference evidence="2" key="2">
    <citation type="submission" date="2020-05" db="UniProtKB">
        <authorList>
            <consortium name="EnsemblMetazoa"/>
        </authorList>
    </citation>
    <scope>IDENTIFICATION</scope>
    <source>
        <strain evidence="2">wikel</strain>
    </source>
</reference>
<dbReference type="PaxDb" id="6945-B7PYD3"/>
<dbReference type="InParanoid" id="B7PYD3"/>
<keyword evidence="3" id="KW-1185">Reference proteome</keyword>